<dbReference type="GO" id="GO:0016747">
    <property type="term" value="F:acyltransferase activity, transferring groups other than amino-acyl groups"/>
    <property type="evidence" value="ECO:0007669"/>
    <property type="project" value="InterPro"/>
</dbReference>
<dbReference type="SUPFAM" id="SSF55729">
    <property type="entry name" value="Acyl-CoA N-acyltransferases (Nat)"/>
    <property type="match status" value="1"/>
</dbReference>
<dbReference type="Gene3D" id="3.40.630.30">
    <property type="match status" value="1"/>
</dbReference>
<accession>A0A9Q8YE46</accession>
<dbReference type="InterPro" id="IPR016181">
    <property type="entry name" value="Acyl_CoA_acyltransferase"/>
</dbReference>
<sequence length="239" mass="25420">MPPFSPEITDFWNASFAGDVLASADRFTVVVNPDLDEDSPAMVLHTAENGVIVALSPALGAALSSAAGQVLTEATLRQGLRDAGIVLNGADNLFYFTEADKAVLLRENSGAHVRALTAKDAAAFALFQGSASEEDLDAAYVELDHWLVYGAFDGDRLVCAASIYPWQERQIADLGVLTLVSDRGKGHARKVVRAISRAALEKGYQPQYRCQLDNHASVALAGAVGVTLFGQWEAPSEDG</sequence>
<name>A0A9Q8YE46_ENSAD</name>
<evidence type="ECO:0000313" key="3">
    <source>
        <dbReference type="Proteomes" id="UP001055460"/>
    </source>
</evidence>
<dbReference type="RefSeq" id="WP_252160718.1">
    <property type="nucleotide sequence ID" value="NZ_CP098808.1"/>
</dbReference>
<organism evidence="2 3">
    <name type="scientific">Ensifer adhaerens</name>
    <name type="common">Sinorhizobium morelense</name>
    <dbReference type="NCBI Taxonomy" id="106592"/>
    <lineage>
        <taxon>Bacteria</taxon>
        <taxon>Pseudomonadati</taxon>
        <taxon>Pseudomonadota</taxon>
        <taxon>Alphaproteobacteria</taxon>
        <taxon>Hyphomicrobiales</taxon>
        <taxon>Rhizobiaceae</taxon>
        <taxon>Sinorhizobium/Ensifer group</taxon>
        <taxon>Ensifer</taxon>
    </lineage>
</organism>
<keyword evidence="2" id="KW-0614">Plasmid</keyword>
<feature type="domain" description="N-acetyltransferase" evidence="1">
    <location>
        <begin position="111"/>
        <end position="239"/>
    </location>
</feature>
<dbReference type="Pfam" id="PF00583">
    <property type="entry name" value="Acetyltransf_1"/>
    <property type="match status" value="1"/>
</dbReference>
<proteinExistence type="predicted"/>
<dbReference type="EMBL" id="CP098808">
    <property type="protein sequence ID" value="USJ26014.1"/>
    <property type="molecule type" value="Genomic_DNA"/>
</dbReference>
<dbReference type="InterPro" id="IPR000182">
    <property type="entry name" value="GNAT_dom"/>
</dbReference>
<dbReference type="AlphaFoldDB" id="A0A9Q8YE46"/>
<evidence type="ECO:0000259" key="1">
    <source>
        <dbReference type="PROSITE" id="PS51186"/>
    </source>
</evidence>
<geneLocation type="plasmid" evidence="2 3">
    <name>pA</name>
</geneLocation>
<dbReference type="PROSITE" id="PS51186">
    <property type="entry name" value="GNAT"/>
    <property type="match status" value="1"/>
</dbReference>
<protein>
    <submittedName>
        <fullName evidence="2">GNAT family N-acetyltransferase</fullName>
    </submittedName>
</protein>
<gene>
    <name evidence="2" type="ORF">NE863_26515</name>
</gene>
<dbReference type="Proteomes" id="UP001055460">
    <property type="component" value="Plasmid pA"/>
</dbReference>
<reference evidence="2" key="1">
    <citation type="submission" date="2022-06" db="EMBL/GenBank/DDBJ databases">
        <title>Physiological and biochemical characterization and genomic elucidation of a strain of the genus Ensifer adhaerens M8 that combines arsenic oxidation and chromium reduction.</title>
        <authorList>
            <person name="Li X."/>
            <person name="Yu c."/>
        </authorList>
    </citation>
    <scope>NUCLEOTIDE SEQUENCE</scope>
    <source>
        <strain evidence="2">M8</strain>
        <plasmid evidence="2">pA</plasmid>
    </source>
</reference>
<evidence type="ECO:0000313" key="2">
    <source>
        <dbReference type="EMBL" id="USJ26014.1"/>
    </source>
</evidence>